<sequence length="51" mass="5487">MPYKLAFASSASRSISSLTSVFLASILSAGSQVYIYGIRFVIISLRALLCI</sequence>
<organism evidence="1 2">
    <name type="scientific">Teredinibacter turnerae (strain ATCC 39867 / T7901)</name>
    <dbReference type="NCBI Taxonomy" id="377629"/>
    <lineage>
        <taxon>Bacteria</taxon>
        <taxon>Pseudomonadati</taxon>
        <taxon>Pseudomonadota</taxon>
        <taxon>Gammaproteobacteria</taxon>
        <taxon>Cellvibrionales</taxon>
        <taxon>Cellvibrionaceae</taxon>
        <taxon>Teredinibacter</taxon>
    </lineage>
</organism>
<proteinExistence type="predicted"/>
<reference evidence="1 2" key="1">
    <citation type="journal article" date="2009" name="PLoS ONE">
        <title>The complete genome of Teredinibacter turnerae T7901: an intracellular endosymbiont of marine wood-boring bivalves (shipworms).</title>
        <authorList>
            <person name="Yang J.C."/>
            <person name="Madupu R."/>
            <person name="Durkin A.S."/>
            <person name="Ekborg N.A."/>
            <person name="Pedamallu C.S."/>
            <person name="Hostetler J.B."/>
            <person name="Radune D."/>
            <person name="Toms B.S."/>
            <person name="Henrissat B."/>
            <person name="Coutinho P.M."/>
            <person name="Schwarz S."/>
            <person name="Field L."/>
            <person name="Trindade-Silva A.E."/>
            <person name="Soares C.A.G."/>
            <person name="Elshahawi S."/>
            <person name="Hanora A."/>
            <person name="Schmidt E.W."/>
            <person name="Haygood M.G."/>
            <person name="Posfai J."/>
            <person name="Benner J."/>
            <person name="Madinger C."/>
            <person name="Nove J."/>
            <person name="Anton B."/>
            <person name="Chaudhary K."/>
            <person name="Foster J."/>
            <person name="Holman A."/>
            <person name="Kumar S."/>
            <person name="Lessard P.A."/>
            <person name="Luyten Y.A."/>
            <person name="Slatko B."/>
            <person name="Wood N."/>
            <person name="Wu B."/>
            <person name="Teplitski M."/>
            <person name="Mougous J.D."/>
            <person name="Ward N."/>
            <person name="Eisen J.A."/>
            <person name="Badger J.H."/>
            <person name="Distel D.L."/>
        </authorList>
    </citation>
    <scope>NUCLEOTIDE SEQUENCE [LARGE SCALE GENOMIC DNA]</scope>
    <source>
        <strain evidence="2">ATCC 39867 / T7901</strain>
    </source>
</reference>
<accession>C5BU37</accession>
<dbReference type="Proteomes" id="UP000009080">
    <property type="component" value="Chromosome"/>
</dbReference>
<keyword evidence="2" id="KW-1185">Reference proteome</keyword>
<dbReference type="EMBL" id="CP001614">
    <property type="protein sequence ID" value="ACR10642.1"/>
    <property type="molecule type" value="Genomic_DNA"/>
</dbReference>
<dbReference type="STRING" id="377629.TERTU_1695"/>
<gene>
    <name evidence="1" type="ordered locus">TERTU_1695</name>
</gene>
<dbReference type="KEGG" id="ttu:TERTU_1695"/>
<protein>
    <submittedName>
        <fullName evidence="1">Uncharacterized protein</fullName>
    </submittedName>
</protein>
<dbReference type="AlphaFoldDB" id="C5BU37"/>
<evidence type="ECO:0000313" key="2">
    <source>
        <dbReference type="Proteomes" id="UP000009080"/>
    </source>
</evidence>
<name>C5BU37_TERTT</name>
<evidence type="ECO:0000313" key="1">
    <source>
        <dbReference type="EMBL" id="ACR10642.1"/>
    </source>
</evidence>
<dbReference type="HOGENOM" id="CLU_3104842_0_0_6"/>